<dbReference type="HOGENOM" id="CLU_2060517_0_0_0"/>
<dbReference type="RefSeq" id="WP_013182858.1">
    <property type="nucleotide sequence ID" value="NC_014225.1"/>
</dbReference>
<evidence type="ECO:0000313" key="1">
    <source>
        <dbReference type="EMBL" id="ADI39158.1"/>
    </source>
</evidence>
<dbReference type="eggNOG" id="COG2227">
    <property type="taxonomic scope" value="Bacteria"/>
</dbReference>
<name>D6YSW3_WADCW</name>
<protein>
    <submittedName>
        <fullName evidence="1">Uncharacterized protein</fullName>
    </submittedName>
</protein>
<keyword evidence="2" id="KW-1185">Reference proteome</keyword>
<dbReference type="AlphaFoldDB" id="D6YSW3"/>
<proteinExistence type="predicted"/>
<dbReference type="EMBL" id="CP001928">
    <property type="protein sequence ID" value="ADI39158.1"/>
    <property type="molecule type" value="Genomic_DNA"/>
</dbReference>
<dbReference type="Proteomes" id="UP000001505">
    <property type="component" value="Chromosome"/>
</dbReference>
<reference evidence="1 2" key="1">
    <citation type="journal article" date="2010" name="PLoS ONE">
        <title>The Waddlia genome: a window into chlamydial biology.</title>
        <authorList>
            <person name="Bertelli C."/>
            <person name="Collyn F."/>
            <person name="Croxatto A."/>
            <person name="Ruckert C."/>
            <person name="Polkinghorne A."/>
            <person name="Kebbi-Beghdadi C."/>
            <person name="Goesmann A."/>
            <person name="Vaughan L."/>
            <person name="Greub G."/>
        </authorList>
    </citation>
    <scope>NUCLEOTIDE SEQUENCE [LARGE SCALE GENOMIC DNA]</scope>
    <source>
        <strain evidence="2">ATCC VR-1470 / WSU 86-1044</strain>
    </source>
</reference>
<accession>D6YSW3</accession>
<evidence type="ECO:0000313" key="2">
    <source>
        <dbReference type="Proteomes" id="UP000001505"/>
    </source>
</evidence>
<dbReference type="KEGG" id="wch:wcw_1819"/>
<gene>
    <name evidence="1" type="ordered locus">wcw_1819</name>
</gene>
<organism evidence="1 2">
    <name type="scientific">Waddlia chondrophila (strain ATCC VR-1470 / WSU 86-1044)</name>
    <dbReference type="NCBI Taxonomy" id="716544"/>
    <lineage>
        <taxon>Bacteria</taxon>
        <taxon>Pseudomonadati</taxon>
        <taxon>Chlamydiota</taxon>
        <taxon>Chlamydiia</taxon>
        <taxon>Parachlamydiales</taxon>
        <taxon>Waddliaceae</taxon>
        <taxon>Waddlia</taxon>
    </lineage>
</organism>
<sequence>MNLQSDYSDYLSGAKFHNGLNVQISNRHELKDRLCKIEELVQNKNVLHAGCVDHLPLIKEKIHSNRWLHKRLSLCASRCMGFDIDQPGIEFVKKLGYSNVIYHDLIKDKILPKEICEFE</sequence>
<dbReference type="OrthoDB" id="9789123at2"/>
<dbReference type="STRING" id="716544.wcw_1819"/>